<dbReference type="KEGG" id="vag:N646_1417"/>
<accession>A0A2I3C8Y6</accession>
<name>A0A2I3C8Y6_VIBAX</name>
<reference evidence="1 2" key="1">
    <citation type="journal article" date="2015" name="Genome Announc.">
        <title>Complete genome sequence of Vibrio alginolyticus ATCC 17749.</title>
        <authorList>
            <person name="Liu X.F."/>
            <person name="Cao Y."/>
            <person name="Zhang H.L."/>
            <person name="Chen Y.J."/>
            <person name="Hu C.J."/>
        </authorList>
    </citation>
    <scope>NUCLEOTIDE SEQUENCE [LARGE SCALE GENOMIC DNA]</scope>
    <source>
        <strain evidence="2">ATCC 17749 / DSM 2171 / NBRC 15630 / NCIMB 1903 / NCTC 12160 / XII-53</strain>
    </source>
</reference>
<evidence type="ECO:0000313" key="1">
    <source>
        <dbReference type="EMBL" id="AGV17250.1"/>
    </source>
</evidence>
<proteinExistence type="predicted"/>
<protein>
    <submittedName>
        <fullName evidence="1">Uncharacterized protein</fullName>
    </submittedName>
</protein>
<dbReference type="EMBL" id="CP006718">
    <property type="protein sequence ID" value="AGV17250.1"/>
    <property type="molecule type" value="Genomic_DNA"/>
</dbReference>
<sequence>MFIVFFSVVKVVFLYQFFAAKMANVATGRKAESLCNILAKYAPSWS</sequence>
<dbReference type="HOGENOM" id="CLU_3190378_0_0_6"/>
<dbReference type="Proteomes" id="UP000016714">
    <property type="component" value="Chromosome 1"/>
</dbReference>
<gene>
    <name evidence="1" type="ORF">N646_1417</name>
</gene>
<dbReference type="AlphaFoldDB" id="A0A2I3C8Y6"/>
<organism evidence="1 2">
    <name type="scientific">Vibrio alginolyticus (strain ATCC 17749 / DSM 2171 / NBRC 15630 / NCIMB 1903 / NCTC 12160 / XII-53)</name>
    <dbReference type="NCBI Taxonomy" id="1219076"/>
    <lineage>
        <taxon>Bacteria</taxon>
        <taxon>Pseudomonadati</taxon>
        <taxon>Pseudomonadota</taxon>
        <taxon>Gammaproteobacteria</taxon>
        <taxon>Vibrionales</taxon>
        <taxon>Vibrionaceae</taxon>
        <taxon>Vibrio</taxon>
    </lineage>
</organism>
<evidence type="ECO:0000313" key="2">
    <source>
        <dbReference type="Proteomes" id="UP000016714"/>
    </source>
</evidence>